<accession>A0ACD4RI91</accession>
<proteinExistence type="predicted"/>
<reference evidence="2" key="1">
    <citation type="journal article" date="2025" name="Aquaculture">
        <title>Assessment of the bioflocculant production and safety properties of Metabacillus hrfriensis sp. nov. based on phenotypic and whole-genome sequencing analysis.</title>
        <authorList>
            <person name="Zhang R."/>
            <person name="Zhao Z."/>
            <person name="Luo L."/>
            <person name="Wang S."/>
            <person name="Guo K."/>
            <person name="Xu W."/>
        </authorList>
    </citation>
    <scope>NUCLEOTIDE SEQUENCE [LARGE SCALE GENOMIC DNA]</scope>
    <source>
        <strain evidence="2">CT-WN-B3</strain>
    </source>
</reference>
<dbReference type="EMBL" id="CP126116">
    <property type="protein sequence ID" value="WHZ60198.1"/>
    <property type="molecule type" value="Genomic_DNA"/>
</dbReference>
<dbReference type="Proteomes" id="UP001226091">
    <property type="component" value="Chromosome"/>
</dbReference>
<gene>
    <name evidence="1" type="primary">fbpA</name>
    <name evidence="1" type="ORF">QLQ22_07965</name>
</gene>
<evidence type="ECO:0000313" key="1">
    <source>
        <dbReference type="EMBL" id="WHZ60198.1"/>
    </source>
</evidence>
<keyword evidence="2" id="KW-1185">Reference proteome</keyword>
<evidence type="ECO:0000313" key="2">
    <source>
        <dbReference type="Proteomes" id="UP001226091"/>
    </source>
</evidence>
<organism evidence="1 2">
    <name type="scientific">Metabacillus hrfriensis</name>
    <dbReference type="NCBI Taxonomy" id="3048891"/>
    <lineage>
        <taxon>Bacteria</taxon>
        <taxon>Bacillati</taxon>
        <taxon>Bacillota</taxon>
        <taxon>Bacilli</taxon>
        <taxon>Bacillales</taxon>
        <taxon>Bacillaceae</taxon>
        <taxon>Metabacillus</taxon>
    </lineage>
</organism>
<protein>
    <submittedName>
        <fullName evidence="1">Fur-regulated basic protein FbpA</fullName>
    </submittedName>
</protein>
<sequence length="50" mass="6021">MIRQAIEKRKKHLIGKLLSNGIYKKNDLHLFELTLTELEEEFKRILKVQN</sequence>
<name>A0ACD4RI91_9BACI</name>